<name>A0ABQ0XVT6_9STAP</name>
<proteinExistence type="predicted"/>
<accession>A0ABQ0XVT6</accession>
<organism evidence="1 2">
    <name type="scientific">Staphylococcus arlettae</name>
    <dbReference type="NCBI Taxonomy" id="29378"/>
    <lineage>
        <taxon>Bacteria</taxon>
        <taxon>Bacillati</taxon>
        <taxon>Bacillota</taxon>
        <taxon>Bacilli</taxon>
        <taxon>Bacillales</taxon>
        <taxon>Staphylococcaceae</taxon>
        <taxon>Staphylococcus</taxon>
    </lineage>
</organism>
<evidence type="ECO:0000313" key="1">
    <source>
        <dbReference type="EMBL" id="GEQ00783.1"/>
    </source>
</evidence>
<evidence type="ECO:0008006" key="3">
    <source>
        <dbReference type="Google" id="ProtNLM"/>
    </source>
</evidence>
<evidence type="ECO:0000313" key="2">
    <source>
        <dbReference type="Proteomes" id="UP000321598"/>
    </source>
</evidence>
<keyword evidence="2" id="KW-1185">Reference proteome</keyword>
<dbReference type="Proteomes" id="UP000321598">
    <property type="component" value="Unassembled WGS sequence"/>
</dbReference>
<dbReference type="EMBL" id="BKAV01000021">
    <property type="protein sequence ID" value="GEQ00783.1"/>
    <property type="molecule type" value="Genomic_DNA"/>
</dbReference>
<sequence length="66" mass="7573">MMNLSEYKKTIIKLINSDITGYQIYKDTGLSQTVMSTLRTGKRDIDNLKLGTAEKLYEYAKAHLNE</sequence>
<protein>
    <recommendedName>
        <fullName evidence="3">XRE family transcriptional regulator</fullName>
    </recommendedName>
</protein>
<gene>
    <name evidence="1" type="ORF">SAR03_18200</name>
</gene>
<comment type="caution">
    <text evidence="1">The sequence shown here is derived from an EMBL/GenBank/DDBJ whole genome shotgun (WGS) entry which is preliminary data.</text>
</comment>
<reference evidence="1 2" key="1">
    <citation type="submission" date="2019-07" db="EMBL/GenBank/DDBJ databases">
        <title>Whole genome shotgun sequence of Staphylococcus arlettae NBRC 109765.</title>
        <authorList>
            <person name="Hosoyama A."/>
            <person name="Uohara A."/>
            <person name="Ohji S."/>
            <person name="Ichikawa N."/>
        </authorList>
    </citation>
    <scope>NUCLEOTIDE SEQUENCE [LARGE SCALE GENOMIC DNA]</scope>
    <source>
        <strain evidence="1 2">NBRC 109765</strain>
    </source>
</reference>